<organism evidence="1 2">
    <name type="scientific">Megalurothrips usitatus</name>
    <name type="common">bean blossom thrips</name>
    <dbReference type="NCBI Taxonomy" id="439358"/>
    <lineage>
        <taxon>Eukaryota</taxon>
        <taxon>Metazoa</taxon>
        <taxon>Ecdysozoa</taxon>
        <taxon>Arthropoda</taxon>
        <taxon>Hexapoda</taxon>
        <taxon>Insecta</taxon>
        <taxon>Pterygota</taxon>
        <taxon>Neoptera</taxon>
        <taxon>Paraneoptera</taxon>
        <taxon>Thysanoptera</taxon>
        <taxon>Terebrantia</taxon>
        <taxon>Thripoidea</taxon>
        <taxon>Thripidae</taxon>
        <taxon>Megalurothrips</taxon>
    </lineage>
</organism>
<accession>A0AAV7X2L2</accession>
<dbReference type="AlphaFoldDB" id="A0AAV7X2L2"/>
<evidence type="ECO:0008006" key="3">
    <source>
        <dbReference type="Google" id="ProtNLM"/>
    </source>
</evidence>
<evidence type="ECO:0000313" key="1">
    <source>
        <dbReference type="EMBL" id="KAJ1519245.1"/>
    </source>
</evidence>
<sequence length="135" mass="15431">MEERFLAHRNLLSCFKILLPSRAACEAGFGPEDIAQVKILYATYQRVLDCCELEVLGEFKLYFRHLSLQPQNVEIPRSALDALKLCPRQVFPSVNYLLRILALLPVTTSTAERSFNQVLQYMSENRVLKAVNISL</sequence>
<keyword evidence="2" id="KW-1185">Reference proteome</keyword>
<dbReference type="EMBL" id="JAPTSV010000069">
    <property type="protein sequence ID" value="KAJ1519245.1"/>
    <property type="molecule type" value="Genomic_DNA"/>
</dbReference>
<dbReference type="Proteomes" id="UP001075354">
    <property type="component" value="Unassembled WGS sequence"/>
</dbReference>
<name>A0AAV7X2L2_9NEOP</name>
<comment type="caution">
    <text evidence="1">The sequence shown here is derived from an EMBL/GenBank/DDBJ whole genome shotgun (WGS) entry which is preliminary data.</text>
</comment>
<evidence type="ECO:0000313" key="2">
    <source>
        <dbReference type="Proteomes" id="UP001075354"/>
    </source>
</evidence>
<protein>
    <recommendedName>
        <fullName evidence="3">HAT C-terminal dimerisation domain-containing protein</fullName>
    </recommendedName>
</protein>
<reference evidence="1" key="1">
    <citation type="submission" date="2022-12" db="EMBL/GenBank/DDBJ databases">
        <title>Chromosome-level genome assembly of the bean flower thrips Megalurothrips usitatus.</title>
        <authorList>
            <person name="Ma L."/>
            <person name="Liu Q."/>
            <person name="Li H."/>
            <person name="Cai W."/>
        </authorList>
    </citation>
    <scope>NUCLEOTIDE SEQUENCE</scope>
    <source>
        <strain evidence="1">Cailab_2022a</strain>
    </source>
</reference>
<gene>
    <name evidence="1" type="ORF">ONE63_011264</name>
</gene>
<proteinExistence type="predicted"/>